<accession>A0A6N7XQS1</accession>
<evidence type="ECO:0000313" key="2">
    <source>
        <dbReference type="EMBL" id="MST72289.1"/>
    </source>
</evidence>
<dbReference type="Proteomes" id="UP000469325">
    <property type="component" value="Unassembled WGS sequence"/>
</dbReference>
<dbReference type="Pfam" id="PF09707">
    <property type="entry name" value="Cas_Cas2CT1978"/>
    <property type="match status" value="1"/>
</dbReference>
<dbReference type="NCBIfam" id="TIGR01873">
    <property type="entry name" value="cas_CT1978"/>
    <property type="match status" value="1"/>
</dbReference>
<feature type="compositionally biased region" description="Basic residues" evidence="1">
    <location>
        <begin position="109"/>
        <end position="119"/>
    </location>
</feature>
<feature type="region of interest" description="Disordered" evidence="1">
    <location>
        <begin position="97"/>
        <end position="119"/>
    </location>
</feature>
<proteinExistence type="predicted"/>
<dbReference type="InterPro" id="IPR010152">
    <property type="entry name" value="CRISPR-assoc_prot_Cas2_sub"/>
</dbReference>
<reference evidence="2 3" key="1">
    <citation type="submission" date="2019-08" db="EMBL/GenBank/DDBJ databases">
        <title>In-depth cultivation of the pig gut microbiome towards novel bacterial diversity and tailored functional studies.</title>
        <authorList>
            <person name="Wylensek D."/>
            <person name="Hitch T.C.A."/>
            <person name="Clavel T."/>
        </authorList>
    </citation>
    <scope>NUCLEOTIDE SEQUENCE [LARGE SCALE GENOMIC DNA]</scope>
    <source>
        <strain evidence="2 3">CA-Schmier-601-WT-1</strain>
    </source>
</reference>
<dbReference type="Gene3D" id="3.30.70.240">
    <property type="match status" value="1"/>
</dbReference>
<dbReference type="RefSeq" id="WP_154434219.1">
    <property type="nucleotide sequence ID" value="NZ_VUNC01000002.1"/>
</dbReference>
<organism evidence="2 3">
    <name type="scientific">Olsenella porci</name>
    <dbReference type="NCBI Taxonomy" id="2652279"/>
    <lineage>
        <taxon>Bacteria</taxon>
        <taxon>Bacillati</taxon>
        <taxon>Actinomycetota</taxon>
        <taxon>Coriobacteriia</taxon>
        <taxon>Coriobacteriales</taxon>
        <taxon>Atopobiaceae</taxon>
        <taxon>Olsenella</taxon>
    </lineage>
</organism>
<dbReference type="CDD" id="cd09755">
    <property type="entry name" value="Cas2_I-E"/>
    <property type="match status" value="1"/>
</dbReference>
<name>A0A6N7XQS1_9ACTN</name>
<keyword evidence="3" id="KW-1185">Reference proteome</keyword>
<gene>
    <name evidence="2" type="primary">cas2e</name>
    <name evidence="2" type="ORF">FYJ68_04090</name>
</gene>
<dbReference type="EMBL" id="VUNC01000002">
    <property type="protein sequence ID" value="MST72289.1"/>
    <property type="molecule type" value="Genomic_DNA"/>
</dbReference>
<dbReference type="AlphaFoldDB" id="A0A6N7XQS1"/>
<comment type="caution">
    <text evidence="2">The sequence shown here is derived from an EMBL/GenBank/DDBJ whole genome shotgun (WGS) entry which is preliminary data.</text>
</comment>
<sequence length="119" mass="13464">MVVIVLTACPTGLRGDLTRWLMEISPGVFVGDVSARVREALWDRVLALIKTGRATMAYSYPNEQHLAFKVWQPDWEPIDCEGIELVRRPRGTEDATIFGSPPKGWSRASKYRQARKFGN</sequence>
<evidence type="ECO:0000256" key="1">
    <source>
        <dbReference type="SAM" id="MobiDB-lite"/>
    </source>
</evidence>
<protein>
    <submittedName>
        <fullName evidence="2">Type I-E CRISPR-associated endoribonuclease Cas2</fullName>
    </submittedName>
</protein>
<evidence type="ECO:0000313" key="3">
    <source>
        <dbReference type="Proteomes" id="UP000469325"/>
    </source>
</evidence>